<organism evidence="6 7">
    <name type="scientific">Granulicella cerasi</name>
    <dbReference type="NCBI Taxonomy" id="741063"/>
    <lineage>
        <taxon>Bacteria</taxon>
        <taxon>Pseudomonadati</taxon>
        <taxon>Acidobacteriota</taxon>
        <taxon>Terriglobia</taxon>
        <taxon>Terriglobales</taxon>
        <taxon>Acidobacteriaceae</taxon>
        <taxon>Granulicella</taxon>
    </lineage>
</organism>
<evidence type="ECO:0000256" key="2">
    <source>
        <dbReference type="ARBA" id="ARBA00022723"/>
    </source>
</evidence>
<evidence type="ECO:0000256" key="1">
    <source>
        <dbReference type="ARBA" id="ARBA00008779"/>
    </source>
</evidence>
<comment type="caution">
    <text evidence="6">The sequence shown here is derived from an EMBL/GenBank/DDBJ whole genome shotgun (WGS) entry which is preliminary data.</text>
</comment>
<dbReference type="EMBL" id="JBHSWI010000001">
    <property type="protein sequence ID" value="MFC6646902.1"/>
    <property type="molecule type" value="Genomic_DNA"/>
</dbReference>
<dbReference type="Gene3D" id="3.40.720.10">
    <property type="entry name" value="Alkaline Phosphatase, subunit A"/>
    <property type="match status" value="1"/>
</dbReference>
<proteinExistence type="inferred from homology"/>
<dbReference type="InterPro" id="IPR000917">
    <property type="entry name" value="Sulfatase_N"/>
</dbReference>
<dbReference type="CDD" id="cd16034">
    <property type="entry name" value="sulfatase_like"/>
    <property type="match status" value="1"/>
</dbReference>
<dbReference type="InterPro" id="IPR017850">
    <property type="entry name" value="Alkaline_phosphatase_core_sf"/>
</dbReference>
<dbReference type="PANTHER" id="PTHR42693">
    <property type="entry name" value="ARYLSULFATASE FAMILY MEMBER"/>
    <property type="match status" value="1"/>
</dbReference>
<protein>
    <submittedName>
        <fullName evidence="6">Sulfatase</fullName>
    </submittedName>
</protein>
<dbReference type="PANTHER" id="PTHR42693:SF53">
    <property type="entry name" value="ENDO-4-O-SULFATASE"/>
    <property type="match status" value="1"/>
</dbReference>
<evidence type="ECO:0000256" key="3">
    <source>
        <dbReference type="ARBA" id="ARBA00022801"/>
    </source>
</evidence>
<keyword evidence="3" id="KW-0378">Hydrolase</keyword>
<dbReference type="PROSITE" id="PS00149">
    <property type="entry name" value="SULFATASE_2"/>
    <property type="match status" value="1"/>
</dbReference>
<dbReference type="SUPFAM" id="SSF53649">
    <property type="entry name" value="Alkaline phosphatase-like"/>
    <property type="match status" value="1"/>
</dbReference>
<gene>
    <name evidence="6" type="ORF">ACFQBQ_15215</name>
</gene>
<name>A0ABW1ZBV8_9BACT</name>
<evidence type="ECO:0000313" key="7">
    <source>
        <dbReference type="Proteomes" id="UP001596391"/>
    </source>
</evidence>
<keyword evidence="2" id="KW-0479">Metal-binding</keyword>
<comment type="similarity">
    <text evidence="1">Belongs to the sulfatase family.</text>
</comment>
<reference evidence="7" key="1">
    <citation type="journal article" date="2019" name="Int. J. Syst. Evol. Microbiol.">
        <title>The Global Catalogue of Microorganisms (GCM) 10K type strain sequencing project: providing services to taxonomists for standard genome sequencing and annotation.</title>
        <authorList>
            <consortium name="The Broad Institute Genomics Platform"/>
            <consortium name="The Broad Institute Genome Sequencing Center for Infectious Disease"/>
            <person name="Wu L."/>
            <person name="Ma J."/>
        </authorList>
    </citation>
    <scope>NUCLEOTIDE SEQUENCE [LARGE SCALE GENOMIC DNA]</scope>
    <source>
        <strain evidence="7">CGMCC 1.16026</strain>
    </source>
</reference>
<dbReference type="InterPro" id="IPR024607">
    <property type="entry name" value="Sulfatase_CS"/>
</dbReference>
<feature type="domain" description="Sulfatase N-terminal" evidence="5">
    <location>
        <begin position="32"/>
        <end position="368"/>
    </location>
</feature>
<evidence type="ECO:0000259" key="5">
    <source>
        <dbReference type="Pfam" id="PF00884"/>
    </source>
</evidence>
<dbReference type="InterPro" id="IPR050738">
    <property type="entry name" value="Sulfatase"/>
</dbReference>
<evidence type="ECO:0000313" key="6">
    <source>
        <dbReference type="EMBL" id="MFC6646902.1"/>
    </source>
</evidence>
<dbReference type="Proteomes" id="UP001596391">
    <property type="component" value="Unassembled WGS sequence"/>
</dbReference>
<accession>A0ABW1ZBV8</accession>
<keyword evidence="4" id="KW-0106">Calcium</keyword>
<dbReference type="Pfam" id="PF00884">
    <property type="entry name" value="Sulfatase"/>
    <property type="match status" value="1"/>
</dbReference>
<evidence type="ECO:0000256" key="4">
    <source>
        <dbReference type="ARBA" id="ARBA00022837"/>
    </source>
</evidence>
<dbReference type="RefSeq" id="WP_263371160.1">
    <property type="nucleotide sequence ID" value="NZ_JAGSYD010000002.1"/>
</dbReference>
<keyword evidence="7" id="KW-1185">Reference proteome</keyword>
<sequence>MDRREFLVGAAASGLSAASLSARAATSKKRKPNLVYVFADQLRYSSCGYAGDALAHTPNMDKLAAEGASYRQAVSSTPVCAPYRASLMTGKYQSSTGMVINEMRLSPEHECFGHVLTRGGYQTAYIGKWHLWGAQLGHHDLIRNGFTPPGKYRLGFDGYWAAYNFNHSYNHSPYFLNDTTPHIREQYEPDAQTDVAIEYLKSHRRDDEPFALFLSWGPPHSPWGPSNNAPKEFAELFAGKQIPLAPNYSTISDPYSDNWQKIGPAYDQRIHEWMRVYYSQVANLDWNLGRLMKALDDAKLTEDTIFVFTSDHGEMFGAHGRQGKLIFYEEAARVPFLVRWPRKIRPKTVTDALLGTPDIMPTILTMLGLPTPQAVEGQDLSGHVTGKPVKHVEAAHLQGMGATAAWADGSEWRAARTEEFTYAIYRKDGRELLFNHAKDPYQLEDLAGDKSYAATLAHLRETSVKWRKEQNDEFHNCQWYESRWTHDRNITSTAKGVGQNLDELDALLHRWFPGDVGDRSVGVPVLA</sequence>